<dbReference type="GO" id="GO:0016853">
    <property type="term" value="F:isomerase activity"/>
    <property type="evidence" value="ECO:0007669"/>
    <property type="project" value="InterPro"/>
</dbReference>
<evidence type="ECO:0008006" key="2">
    <source>
        <dbReference type="Google" id="ProtNLM"/>
    </source>
</evidence>
<dbReference type="InterPro" id="IPR032586">
    <property type="entry name" value="UxaE"/>
</dbReference>
<dbReference type="EMBL" id="BARS01037258">
    <property type="protein sequence ID" value="GAG24291.1"/>
    <property type="molecule type" value="Genomic_DNA"/>
</dbReference>
<dbReference type="Pfam" id="PF16257">
    <property type="entry name" value="UxaE"/>
    <property type="match status" value="1"/>
</dbReference>
<dbReference type="AlphaFoldDB" id="X0XH55"/>
<accession>X0XH55</accession>
<name>X0XH55_9ZZZZ</name>
<feature type="non-terminal residue" evidence="1">
    <location>
        <position position="1"/>
    </location>
</feature>
<sequence length="182" mass="20418">SAAVKEFDLPSNLKLSIHSGSDKFSIYRCIRDTLRKFDAGVHVKTAGTTWLEELMGLALAGGEGLEIAGEIYRSALDRYEELCEPYSTVIDIDRAALPPPDDVSGWTPEEFASALRHDPRCRTYSLHLRQLLHVAYKVAADMGDRFMKALDDHAGVISENVTANLYERHIQPIFVDLREVKK</sequence>
<evidence type="ECO:0000313" key="1">
    <source>
        <dbReference type="EMBL" id="GAG24291.1"/>
    </source>
</evidence>
<organism evidence="1">
    <name type="scientific">marine sediment metagenome</name>
    <dbReference type="NCBI Taxonomy" id="412755"/>
    <lineage>
        <taxon>unclassified sequences</taxon>
        <taxon>metagenomes</taxon>
        <taxon>ecological metagenomes</taxon>
    </lineage>
</organism>
<proteinExistence type="predicted"/>
<gene>
    <name evidence="1" type="ORF">S01H1_57150</name>
</gene>
<comment type="caution">
    <text evidence="1">The sequence shown here is derived from an EMBL/GenBank/DDBJ whole genome shotgun (WGS) entry which is preliminary data.</text>
</comment>
<reference evidence="1" key="1">
    <citation type="journal article" date="2014" name="Front. Microbiol.">
        <title>High frequency of phylogenetically diverse reductive dehalogenase-homologous genes in deep subseafloor sedimentary metagenomes.</title>
        <authorList>
            <person name="Kawai M."/>
            <person name="Futagami T."/>
            <person name="Toyoda A."/>
            <person name="Takaki Y."/>
            <person name="Nishi S."/>
            <person name="Hori S."/>
            <person name="Arai W."/>
            <person name="Tsubouchi T."/>
            <person name="Morono Y."/>
            <person name="Uchiyama I."/>
            <person name="Ito T."/>
            <person name="Fujiyama A."/>
            <person name="Inagaki F."/>
            <person name="Takami H."/>
        </authorList>
    </citation>
    <scope>NUCLEOTIDE SEQUENCE</scope>
    <source>
        <strain evidence="1">Expedition CK06-06</strain>
    </source>
</reference>
<protein>
    <recommendedName>
        <fullName evidence="2">Tagaturonate/fructuronate epimerase</fullName>
    </recommendedName>
</protein>